<dbReference type="EMBL" id="FONR01000020">
    <property type="protein sequence ID" value="SFG40613.1"/>
    <property type="molecule type" value="Genomic_DNA"/>
</dbReference>
<evidence type="ECO:0000313" key="2">
    <source>
        <dbReference type="Proteomes" id="UP000181942"/>
    </source>
</evidence>
<name>A0A1I2RKJ7_9ACTN</name>
<gene>
    <name evidence="1" type="ORF">SAMN02787118_12036</name>
</gene>
<reference evidence="1 2" key="1">
    <citation type="submission" date="2016-10" db="EMBL/GenBank/DDBJ databases">
        <authorList>
            <person name="de Groot N.N."/>
        </authorList>
    </citation>
    <scope>NUCLEOTIDE SEQUENCE [LARGE SCALE GENOMIC DNA]</scope>
    <source>
        <strain evidence="1 2">OK461</strain>
    </source>
</reference>
<dbReference type="Proteomes" id="UP000181942">
    <property type="component" value="Unassembled WGS sequence"/>
</dbReference>
<dbReference type="AlphaFoldDB" id="A0A1I2RKJ7"/>
<organism evidence="1 2">
    <name type="scientific">Streptomyces mirabilis</name>
    <dbReference type="NCBI Taxonomy" id="68239"/>
    <lineage>
        <taxon>Bacteria</taxon>
        <taxon>Bacillati</taxon>
        <taxon>Actinomycetota</taxon>
        <taxon>Actinomycetes</taxon>
        <taxon>Kitasatosporales</taxon>
        <taxon>Streptomycetaceae</taxon>
        <taxon>Streptomyces</taxon>
    </lineage>
</organism>
<evidence type="ECO:0000313" key="1">
    <source>
        <dbReference type="EMBL" id="SFG40613.1"/>
    </source>
</evidence>
<proteinExistence type="predicted"/>
<protein>
    <submittedName>
        <fullName evidence="1">Uncharacterized protein</fullName>
    </submittedName>
</protein>
<sequence length="99" mass="10571">MHQGQVGGSFLCLALIAFRDSDQSRVSPSYPLGFRSFFFFARARPLGTDEDAAVSARLPAVLLGALISRYSLLVTRYSLFGGHGAADTEGARMLFGAPA</sequence>
<accession>A0A1I2RKJ7</accession>